<keyword evidence="3" id="KW-0808">Transferase</keyword>
<dbReference type="AlphaFoldDB" id="A0A1B0BN25"/>
<dbReference type="Proteomes" id="UP000092460">
    <property type="component" value="Unassembled WGS sequence"/>
</dbReference>
<evidence type="ECO:0000256" key="4">
    <source>
        <dbReference type="ARBA" id="ARBA00022691"/>
    </source>
</evidence>
<reference evidence="7" key="2">
    <citation type="submission" date="2020-05" db="UniProtKB">
        <authorList>
            <consortium name="EnsemblMetazoa"/>
        </authorList>
    </citation>
    <scope>IDENTIFICATION</scope>
    <source>
        <strain evidence="7">IAEA</strain>
    </source>
</reference>
<reference evidence="8" key="1">
    <citation type="submission" date="2015-01" db="EMBL/GenBank/DDBJ databases">
        <authorList>
            <person name="Aksoy S."/>
            <person name="Warren W."/>
            <person name="Wilson R.K."/>
        </authorList>
    </citation>
    <scope>NUCLEOTIDE SEQUENCE [LARGE SCALE GENOMIC DNA]</scope>
    <source>
        <strain evidence="8">IAEA</strain>
    </source>
</reference>
<dbReference type="InterPro" id="IPR007356">
    <property type="entry name" value="tRNA_m1G_MeTrfase_euk"/>
</dbReference>
<name>A0A1B0BN25_9MUSC</name>
<keyword evidence="4" id="KW-0949">S-adenosyl-L-methionine</keyword>
<keyword evidence="8" id="KW-1185">Reference proteome</keyword>
<dbReference type="PANTHER" id="PTHR13563">
    <property type="entry name" value="TRNA (GUANINE-9-) METHYLTRANSFERASE"/>
    <property type="match status" value="1"/>
</dbReference>
<dbReference type="VEuPathDB" id="VectorBase:GPPI035247"/>
<evidence type="ECO:0000256" key="3">
    <source>
        <dbReference type="ARBA" id="ARBA00022679"/>
    </source>
</evidence>
<evidence type="ECO:0000256" key="1">
    <source>
        <dbReference type="ARBA" id="ARBA00012797"/>
    </source>
</evidence>
<evidence type="ECO:0000256" key="2">
    <source>
        <dbReference type="ARBA" id="ARBA00022603"/>
    </source>
</evidence>
<dbReference type="PANTHER" id="PTHR13563:SF13">
    <property type="entry name" value="TRNA METHYLTRANSFERASE 10 HOMOLOG A"/>
    <property type="match status" value="1"/>
</dbReference>
<dbReference type="EnsemblMetazoa" id="GPPI035247-RA">
    <property type="protein sequence ID" value="GPPI035247-PA"/>
    <property type="gene ID" value="GPPI035247"/>
</dbReference>
<keyword evidence="2" id="KW-0489">Methyltransferase</keyword>
<accession>A0A1B0BN25</accession>
<comment type="catalytic activity">
    <reaction evidence="5">
        <text>guanosine(9) in tRNA + S-adenosyl-L-methionine = N(1)-methylguanosine(9) in tRNA + S-adenosyl-L-homocysteine + H(+)</text>
        <dbReference type="Rhea" id="RHEA:43156"/>
        <dbReference type="Rhea" id="RHEA-COMP:10367"/>
        <dbReference type="Rhea" id="RHEA-COMP:10368"/>
        <dbReference type="ChEBI" id="CHEBI:15378"/>
        <dbReference type="ChEBI" id="CHEBI:57856"/>
        <dbReference type="ChEBI" id="CHEBI:59789"/>
        <dbReference type="ChEBI" id="CHEBI:73542"/>
        <dbReference type="ChEBI" id="CHEBI:74269"/>
        <dbReference type="EC" id="2.1.1.221"/>
    </reaction>
</comment>
<dbReference type="EMBL" id="JXJN01017158">
    <property type="status" value="NOT_ANNOTATED_CDS"/>
    <property type="molecule type" value="Genomic_DNA"/>
</dbReference>
<sequence>MTGSSRKELKRCQITSESSSENVRIAIDWDCDDIMLEHDIAKCVKQCLRIYSINQRSEKLAQLHFMDTKTDGNIHAGLYEKSWLGKPWHLKYHFDESHLEAFPKEQECLPLNKIFAQRSIYTHPGYQ</sequence>
<protein>
    <recommendedName>
        <fullName evidence="1">tRNA (guanine(9)-N(1))-methyltransferase</fullName>
        <ecNumber evidence="1">2.1.1.221</ecNumber>
    </recommendedName>
</protein>
<dbReference type="InterPro" id="IPR038459">
    <property type="entry name" value="MT_TRM10-typ_sf"/>
</dbReference>
<feature type="domain" description="SAM-dependent MTase TRM10-type" evidence="6">
    <location>
        <begin position="10"/>
        <end position="127"/>
    </location>
</feature>
<evidence type="ECO:0000313" key="8">
    <source>
        <dbReference type="Proteomes" id="UP000092460"/>
    </source>
</evidence>
<dbReference type="GO" id="GO:0002939">
    <property type="term" value="P:tRNA N1-guanine methylation"/>
    <property type="evidence" value="ECO:0007669"/>
    <property type="project" value="TreeGrafter"/>
</dbReference>
<dbReference type="EC" id="2.1.1.221" evidence="1"/>
<dbReference type="PROSITE" id="PS51675">
    <property type="entry name" value="SAM_MT_TRM10"/>
    <property type="match status" value="1"/>
</dbReference>
<dbReference type="GO" id="GO:0005654">
    <property type="term" value="C:nucleoplasm"/>
    <property type="evidence" value="ECO:0007669"/>
    <property type="project" value="TreeGrafter"/>
</dbReference>
<dbReference type="InterPro" id="IPR028564">
    <property type="entry name" value="MT_TRM10-typ"/>
</dbReference>
<dbReference type="Gene3D" id="3.40.1280.30">
    <property type="match status" value="1"/>
</dbReference>
<evidence type="ECO:0000259" key="6">
    <source>
        <dbReference type="PROSITE" id="PS51675"/>
    </source>
</evidence>
<proteinExistence type="predicted"/>
<dbReference type="GO" id="GO:0008168">
    <property type="term" value="F:methyltransferase activity"/>
    <property type="evidence" value="ECO:0007669"/>
    <property type="project" value="UniProtKB-KW"/>
</dbReference>
<dbReference type="EMBL" id="JXJN01017159">
    <property type="status" value="NOT_ANNOTATED_CDS"/>
    <property type="molecule type" value="Genomic_DNA"/>
</dbReference>
<organism evidence="7 8">
    <name type="scientific">Glossina palpalis gambiensis</name>
    <dbReference type="NCBI Taxonomy" id="67801"/>
    <lineage>
        <taxon>Eukaryota</taxon>
        <taxon>Metazoa</taxon>
        <taxon>Ecdysozoa</taxon>
        <taxon>Arthropoda</taxon>
        <taxon>Hexapoda</taxon>
        <taxon>Insecta</taxon>
        <taxon>Pterygota</taxon>
        <taxon>Neoptera</taxon>
        <taxon>Endopterygota</taxon>
        <taxon>Diptera</taxon>
        <taxon>Brachycera</taxon>
        <taxon>Muscomorpha</taxon>
        <taxon>Hippoboscoidea</taxon>
        <taxon>Glossinidae</taxon>
        <taxon>Glossina</taxon>
    </lineage>
</organism>
<dbReference type="STRING" id="67801.A0A1B0BN25"/>
<evidence type="ECO:0000313" key="7">
    <source>
        <dbReference type="EnsemblMetazoa" id="GPPI035247-PA"/>
    </source>
</evidence>
<evidence type="ECO:0000256" key="5">
    <source>
        <dbReference type="ARBA" id="ARBA00048434"/>
    </source>
</evidence>
<dbReference type="GO" id="GO:0000049">
    <property type="term" value="F:tRNA binding"/>
    <property type="evidence" value="ECO:0007669"/>
    <property type="project" value="TreeGrafter"/>
</dbReference>